<keyword evidence="2" id="KW-0808">Transferase</keyword>
<comment type="catalytic activity">
    <reaction evidence="9">
        <text>O-(5'-adenylyl)-L-tyrosyl-[protein] + ATP = O-[5'-(adenylyl-(5'-&gt;3')-adenylyl)]-L-tyrosyl-[protein] + diphosphate</text>
        <dbReference type="Rhea" id="RHEA:66528"/>
        <dbReference type="Rhea" id="RHEA-COMP:13846"/>
        <dbReference type="Rhea" id="RHEA-COMP:17046"/>
        <dbReference type="ChEBI" id="CHEBI:30616"/>
        <dbReference type="ChEBI" id="CHEBI:33019"/>
        <dbReference type="ChEBI" id="CHEBI:83624"/>
        <dbReference type="ChEBI" id="CHEBI:167160"/>
    </reaction>
</comment>
<keyword evidence="14" id="KW-1185">Reference proteome</keyword>
<feature type="domain" description="Polymerase beta nucleotidyltransferase" evidence="11">
    <location>
        <begin position="16"/>
        <end position="88"/>
    </location>
</feature>
<organism evidence="12 14">
    <name type="scientific">Methanobacterium veterum</name>
    <dbReference type="NCBI Taxonomy" id="408577"/>
    <lineage>
        <taxon>Archaea</taxon>
        <taxon>Methanobacteriati</taxon>
        <taxon>Methanobacteriota</taxon>
        <taxon>Methanomada group</taxon>
        <taxon>Methanobacteria</taxon>
        <taxon>Methanobacteriales</taxon>
        <taxon>Methanobacteriaceae</taxon>
        <taxon>Methanobacterium</taxon>
    </lineage>
</organism>
<keyword evidence="4" id="KW-0479">Metal-binding</keyword>
<dbReference type="EMBL" id="JAPVER010000020">
    <property type="protein sequence ID" value="MCZ3366522.1"/>
    <property type="molecule type" value="Genomic_DNA"/>
</dbReference>
<evidence type="ECO:0000259" key="11">
    <source>
        <dbReference type="Pfam" id="PF18765"/>
    </source>
</evidence>
<dbReference type="Pfam" id="PF18765">
    <property type="entry name" value="Polbeta"/>
    <property type="match status" value="1"/>
</dbReference>
<evidence type="ECO:0000313" key="14">
    <source>
        <dbReference type="Proteomes" id="UP001068021"/>
    </source>
</evidence>
<dbReference type="EC" id="2.7.7.108" evidence="8"/>
<keyword evidence="7" id="KW-0460">Magnesium</keyword>
<reference evidence="12" key="1">
    <citation type="submission" date="2022-12" db="EMBL/GenBank/DDBJ databases">
        <title>Reclassification of two methanogenic archaea species isolated from the Kolyma lowland permafrost.</title>
        <authorList>
            <person name="Trubitsyn V.E."/>
            <person name="Rivkina E.M."/>
            <person name="Shcherbakova V.A."/>
        </authorList>
    </citation>
    <scope>NUCLEOTIDE SEQUENCE</scope>
    <source>
        <strain evidence="12">M2</strain>
        <strain evidence="13">MK4</strain>
    </source>
</reference>
<evidence type="ECO:0000256" key="6">
    <source>
        <dbReference type="ARBA" id="ARBA00022840"/>
    </source>
</evidence>
<evidence type="ECO:0000256" key="2">
    <source>
        <dbReference type="ARBA" id="ARBA00022679"/>
    </source>
</evidence>
<dbReference type="PANTHER" id="PTHR33571">
    <property type="entry name" value="SSL8005 PROTEIN"/>
    <property type="match status" value="1"/>
</dbReference>
<dbReference type="RefSeq" id="WP_048082824.1">
    <property type="nucleotide sequence ID" value="NZ_JAPVER010000020.1"/>
</dbReference>
<evidence type="ECO:0000313" key="13">
    <source>
        <dbReference type="EMBL" id="MCZ3371769.1"/>
    </source>
</evidence>
<gene>
    <name evidence="13" type="ORF">O3H35_03900</name>
    <name evidence="12" type="ORF">O3H54_11585</name>
</gene>
<dbReference type="InterPro" id="IPR041633">
    <property type="entry name" value="Polbeta"/>
</dbReference>
<dbReference type="Gene3D" id="3.30.460.10">
    <property type="entry name" value="Beta Polymerase, domain 2"/>
    <property type="match status" value="1"/>
</dbReference>
<comment type="caution">
    <text evidence="12">The sequence shown here is derived from an EMBL/GenBank/DDBJ whole genome shotgun (WGS) entry which is preliminary data.</text>
</comment>
<proteinExistence type="predicted"/>
<dbReference type="InterPro" id="IPR052038">
    <property type="entry name" value="Type-VII_TA_antitoxin"/>
</dbReference>
<dbReference type="EMBL" id="JAPVES010000027">
    <property type="protein sequence ID" value="MCZ3371769.1"/>
    <property type="molecule type" value="Genomic_DNA"/>
</dbReference>
<keyword evidence="3" id="KW-0548">Nucleotidyltransferase</keyword>
<dbReference type="GO" id="GO:0046872">
    <property type="term" value="F:metal ion binding"/>
    <property type="evidence" value="ECO:0007669"/>
    <property type="project" value="UniProtKB-KW"/>
</dbReference>
<comment type="cofactor">
    <cofactor evidence="1">
        <name>Mg(2+)</name>
        <dbReference type="ChEBI" id="CHEBI:18420"/>
    </cofactor>
</comment>
<keyword evidence="5" id="KW-0547">Nucleotide-binding</keyword>
<dbReference type="GO" id="GO:0005524">
    <property type="term" value="F:ATP binding"/>
    <property type="evidence" value="ECO:0007669"/>
    <property type="project" value="UniProtKB-KW"/>
</dbReference>
<evidence type="ECO:0000256" key="9">
    <source>
        <dbReference type="ARBA" id="ARBA00047518"/>
    </source>
</evidence>
<protein>
    <recommendedName>
        <fullName evidence="8">protein adenylyltransferase</fullName>
        <ecNumber evidence="8">2.7.7.108</ecNumber>
    </recommendedName>
</protein>
<dbReference type="PANTHER" id="PTHR33571:SF14">
    <property type="entry name" value="PROTEIN ADENYLYLTRANSFERASE MJ0435-RELATED"/>
    <property type="match status" value="1"/>
</dbReference>
<dbReference type="AlphaFoldDB" id="A0A9E5DJR6"/>
<evidence type="ECO:0000256" key="1">
    <source>
        <dbReference type="ARBA" id="ARBA00001946"/>
    </source>
</evidence>
<evidence type="ECO:0000256" key="10">
    <source>
        <dbReference type="ARBA" id="ARBA00048696"/>
    </source>
</evidence>
<sequence length="90" mass="10516">MKEKETRLEIEDVKRKILPILEQYEVKKAGLFGSVVRGELREDSDIDILVEIEKDISLLDFVDLKLEIEEKLGRKVDLVEYSTIKPLLKM</sequence>
<dbReference type="Proteomes" id="UP001068021">
    <property type="component" value="Unassembled WGS sequence"/>
</dbReference>
<dbReference type="GO" id="GO:0070733">
    <property type="term" value="F:AMPylase activity"/>
    <property type="evidence" value="ECO:0007669"/>
    <property type="project" value="UniProtKB-EC"/>
</dbReference>
<evidence type="ECO:0000256" key="8">
    <source>
        <dbReference type="ARBA" id="ARBA00034531"/>
    </source>
</evidence>
<dbReference type="SUPFAM" id="SSF81301">
    <property type="entry name" value="Nucleotidyltransferase"/>
    <property type="match status" value="1"/>
</dbReference>
<evidence type="ECO:0000256" key="7">
    <source>
        <dbReference type="ARBA" id="ARBA00022842"/>
    </source>
</evidence>
<dbReference type="Proteomes" id="UP001074446">
    <property type="component" value="Unassembled WGS sequence"/>
</dbReference>
<dbReference type="InterPro" id="IPR043519">
    <property type="entry name" value="NT_sf"/>
</dbReference>
<accession>A0A9E5DJR6</accession>
<evidence type="ECO:0000256" key="5">
    <source>
        <dbReference type="ARBA" id="ARBA00022741"/>
    </source>
</evidence>
<comment type="catalytic activity">
    <reaction evidence="10">
        <text>L-tyrosyl-[protein] + ATP = O-(5'-adenylyl)-L-tyrosyl-[protein] + diphosphate</text>
        <dbReference type="Rhea" id="RHEA:54288"/>
        <dbReference type="Rhea" id="RHEA-COMP:10136"/>
        <dbReference type="Rhea" id="RHEA-COMP:13846"/>
        <dbReference type="ChEBI" id="CHEBI:30616"/>
        <dbReference type="ChEBI" id="CHEBI:33019"/>
        <dbReference type="ChEBI" id="CHEBI:46858"/>
        <dbReference type="ChEBI" id="CHEBI:83624"/>
        <dbReference type="EC" id="2.7.7.108"/>
    </reaction>
</comment>
<dbReference type="CDD" id="cd05403">
    <property type="entry name" value="NT_KNTase_like"/>
    <property type="match status" value="1"/>
</dbReference>
<name>A0A9E5DJR6_9EURY</name>
<evidence type="ECO:0000256" key="3">
    <source>
        <dbReference type="ARBA" id="ARBA00022695"/>
    </source>
</evidence>
<evidence type="ECO:0000313" key="12">
    <source>
        <dbReference type="EMBL" id="MCZ3366522.1"/>
    </source>
</evidence>
<evidence type="ECO:0000256" key="4">
    <source>
        <dbReference type="ARBA" id="ARBA00022723"/>
    </source>
</evidence>
<keyword evidence="6" id="KW-0067">ATP-binding</keyword>